<feature type="compositionally biased region" description="Low complexity" evidence="1">
    <location>
        <begin position="402"/>
        <end position="411"/>
    </location>
</feature>
<feature type="transmembrane region" description="Helical" evidence="2">
    <location>
        <begin position="23"/>
        <end position="46"/>
    </location>
</feature>
<proteinExistence type="predicted"/>
<dbReference type="VEuPathDB" id="VectorBase:PPAI000246"/>
<dbReference type="EMBL" id="AJVK01020385">
    <property type="status" value="NOT_ANNOTATED_CDS"/>
    <property type="molecule type" value="Genomic_DNA"/>
</dbReference>
<organism evidence="3 4">
    <name type="scientific">Phlebotomus papatasi</name>
    <name type="common">Sandfly</name>
    <dbReference type="NCBI Taxonomy" id="29031"/>
    <lineage>
        <taxon>Eukaryota</taxon>
        <taxon>Metazoa</taxon>
        <taxon>Ecdysozoa</taxon>
        <taxon>Arthropoda</taxon>
        <taxon>Hexapoda</taxon>
        <taxon>Insecta</taxon>
        <taxon>Pterygota</taxon>
        <taxon>Neoptera</taxon>
        <taxon>Endopterygota</taxon>
        <taxon>Diptera</taxon>
        <taxon>Nematocera</taxon>
        <taxon>Psychodoidea</taxon>
        <taxon>Psychodidae</taxon>
        <taxon>Phlebotomus</taxon>
        <taxon>Phlebotomus</taxon>
    </lineage>
</organism>
<evidence type="ECO:0000256" key="2">
    <source>
        <dbReference type="SAM" id="Phobius"/>
    </source>
</evidence>
<evidence type="ECO:0000256" key="1">
    <source>
        <dbReference type="SAM" id="MobiDB-lite"/>
    </source>
</evidence>
<sequence>MVLNSMITQSLYIDPIIFYRVKIGSIVCGIITAALFLALTLIVQLIRRINQRFGLTDKCMKNCCDCCLRDKATPRARQIYAMLDSIEHYKSMQLEKLRENYAQQVHRIKDNCTQQVEWIQNSYNSQAKHLKDIRDIGTHHLTSLRDQYYDQVKRVRDYSTGQLNWVRENYVFQRNKIRKFSAHQVLRIREGYKYQQQTLNKVLENLPSFYFENCRGRSDDDDEFDENFEVYLKTKMDKFSSQFDQRNHHVLHQRHLDKMLENYSVRSVDESKASVYYTPTGEDNLNSPMLHTSPIHINYINNEVSLDLPDIPAHLASFICPDERLKLYQSKVDERHHSRATESDYKWVDPLTINQFIRCHPDEDDNDEQKTKKKKRRRKSHNDLSSYSLQNFSTILKEDTSQETTSSSNPSTEEDDTKKTTPSTADSGNCLLASSSSMPVIVSP</sequence>
<dbReference type="AlphaFoldDB" id="A0A1B0CYS4"/>
<keyword evidence="4" id="KW-1185">Reference proteome</keyword>
<dbReference type="EnsemblMetazoa" id="PPAI000246-RA">
    <property type="protein sequence ID" value="PPAI000246-PA"/>
    <property type="gene ID" value="PPAI000246"/>
</dbReference>
<accession>A0A1B0CYS4</accession>
<feature type="compositionally biased region" description="Basic residues" evidence="1">
    <location>
        <begin position="371"/>
        <end position="380"/>
    </location>
</feature>
<dbReference type="Proteomes" id="UP000092462">
    <property type="component" value="Unassembled WGS sequence"/>
</dbReference>
<dbReference type="VEuPathDB" id="VectorBase:PPAPM1_004426"/>
<keyword evidence="2" id="KW-1133">Transmembrane helix</keyword>
<keyword evidence="2" id="KW-0812">Transmembrane</keyword>
<evidence type="ECO:0000313" key="3">
    <source>
        <dbReference type="EnsemblMetazoa" id="PPAI000246-PA"/>
    </source>
</evidence>
<feature type="compositionally biased region" description="Polar residues" evidence="1">
    <location>
        <begin position="420"/>
        <end position="438"/>
    </location>
</feature>
<reference evidence="3" key="1">
    <citation type="submission" date="2022-08" db="UniProtKB">
        <authorList>
            <consortium name="EnsemblMetazoa"/>
        </authorList>
    </citation>
    <scope>IDENTIFICATION</scope>
    <source>
        <strain evidence="3">Israel</strain>
    </source>
</reference>
<name>A0A1B0CYS4_PHLPP</name>
<feature type="region of interest" description="Disordered" evidence="1">
    <location>
        <begin position="359"/>
        <end position="444"/>
    </location>
</feature>
<keyword evidence="2" id="KW-0472">Membrane</keyword>
<evidence type="ECO:0000313" key="4">
    <source>
        <dbReference type="Proteomes" id="UP000092462"/>
    </source>
</evidence>
<feature type="compositionally biased region" description="Polar residues" evidence="1">
    <location>
        <begin position="383"/>
        <end position="394"/>
    </location>
</feature>
<protein>
    <submittedName>
        <fullName evidence="3">Uncharacterized protein</fullName>
    </submittedName>
</protein>